<dbReference type="PROSITE" id="PS00893">
    <property type="entry name" value="NUDIX_BOX"/>
    <property type="match status" value="1"/>
</dbReference>
<dbReference type="GeneID" id="54481891"/>
<proteinExistence type="inferred from homology"/>
<keyword evidence="5" id="KW-1185">Reference proteome</keyword>
<dbReference type="GO" id="GO:0006753">
    <property type="term" value="P:nucleoside phosphate metabolic process"/>
    <property type="evidence" value="ECO:0007669"/>
    <property type="project" value="TreeGrafter"/>
</dbReference>
<dbReference type="InterPro" id="IPR015797">
    <property type="entry name" value="NUDIX_hydrolase-like_dom_sf"/>
</dbReference>
<dbReference type="InterPro" id="IPR020084">
    <property type="entry name" value="NUDIX_hydrolase_CS"/>
</dbReference>
<feature type="domain" description="Nudix hydrolase" evidence="3">
    <location>
        <begin position="51"/>
        <end position="213"/>
    </location>
</feature>
<dbReference type="PRINTS" id="PR00502">
    <property type="entry name" value="NUDIXFAMILY"/>
</dbReference>
<dbReference type="CDD" id="cd18888">
    <property type="entry name" value="NUDIX_ADPRase_Nudt5"/>
    <property type="match status" value="1"/>
</dbReference>
<dbReference type="GO" id="GO:0005829">
    <property type="term" value="C:cytosol"/>
    <property type="evidence" value="ECO:0007669"/>
    <property type="project" value="TreeGrafter"/>
</dbReference>
<dbReference type="InterPro" id="IPR000086">
    <property type="entry name" value="NUDIX_hydrolase_dom"/>
</dbReference>
<comment type="similarity">
    <text evidence="2">Belongs to the Nudix hydrolase family.</text>
</comment>
<dbReference type="PANTHER" id="PTHR11839">
    <property type="entry name" value="UDP/ADP-SUGAR PYROPHOSPHATASE"/>
    <property type="match status" value="1"/>
</dbReference>
<dbReference type="InterPro" id="IPR020476">
    <property type="entry name" value="Nudix_hydrolase"/>
</dbReference>
<evidence type="ECO:0000313" key="4">
    <source>
        <dbReference type="EMBL" id="KAF2763286.1"/>
    </source>
</evidence>
<gene>
    <name evidence="4" type="ORF">EJ05DRAFT_32972</name>
</gene>
<dbReference type="Proteomes" id="UP000799437">
    <property type="component" value="Unassembled WGS sequence"/>
</dbReference>
<dbReference type="GO" id="GO:0005634">
    <property type="term" value="C:nucleus"/>
    <property type="evidence" value="ECO:0007669"/>
    <property type="project" value="TreeGrafter"/>
</dbReference>
<dbReference type="GO" id="GO:0047631">
    <property type="term" value="F:ADP-ribose diphosphatase activity"/>
    <property type="evidence" value="ECO:0007669"/>
    <property type="project" value="TreeGrafter"/>
</dbReference>
<dbReference type="FunFam" id="3.90.79.10:FF:000016">
    <property type="entry name" value="ADP-sugar pyrophosphatase isoform X1"/>
    <property type="match status" value="1"/>
</dbReference>
<evidence type="ECO:0000313" key="5">
    <source>
        <dbReference type="Proteomes" id="UP000799437"/>
    </source>
</evidence>
<dbReference type="SUPFAM" id="SSF55811">
    <property type="entry name" value="Nudix"/>
    <property type="match status" value="1"/>
</dbReference>
<dbReference type="PROSITE" id="PS51462">
    <property type="entry name" value="NUDIX"/>
    <property type="match status" value="1"/>
</dbReference>
<dbReference type="AlphaFoldDB" id="A0A6A6WMD0"/>
<accession>A0A6A6WMD0</accession>
<dbReference type="RefSeq" id="XP_033605737.1">
    <property type="nucleotide sequence ID" value="XM_033740837.1"/>
</dbReference>
<reference evidence="4" key="1">
    <citation type="journal article" date="2020" name="Stud. Mycol.">
        <title>101 Dothideomycetes genomes: a test case for predicting lifestyles and emergence of pathogens.</title>
        <authorList>
            <person name="Haridas S."/>
            <person name="Albert R."/>
            <person name="Binder M."/>
            <person name="Bloem J."/>
            <person name="Labutti K."/>
            <person name="Salamov A."/>
            <person name="Andreopoulos B."/>
            <person name="Baker S."/>
            <person name="Barry K."/>
            <person name="Bills G."/>
            <person name="Bluhm B."/>
            <person name="Cannon C."/>
            <person name="Castanera R."/>
            <person name="Culley D."/>
            <person name="Daum C."/>
            <person name="Ezra D."/>
            <person name="Gonzalez J."/>
            <person name="Henrissat B."/>
            <person name="Kuo A."/>
            <person name="Liang C."/>
            <person name="Lipzen A."/>
            <person name="Lutzoni F."/>
            <person name="Magnuson J."/>
            <person name="Mondo S."/>
            <person name="Nolan M."/>
            <person name="Ohm R."/>
            <person name="Pangilinan J."/>
            <person name="Park H.-J."/>
            <person name="Ramirez L."/>
            <person name="Alfaro M."/>
            <person name="Sun H."/>
            <person name="Tritt A."/>
            <person name="Yoshinaga Y."/>
            <person name="Zwiers L.-H."/>
            <person name="Turgeon B."/>
            <person name="Goodwin S."/>
            <person name="Spatafora J."/>
            <person name="Crous P."/>
            <person name="Grigoriev I."/>
        </authorList>
    </citation>
    <scope>NUCLEOTIDE SEQUENCE</scope>
    <source>
        <strain evidence="4">CBS 121739</strain>
    </source>
</reference>
<protein>
    <recommendedName>
        <fullName evidence="3">Nudix hydrolase domain-containing protein</fullName>
    </recommendedName>
</protein>
<dbReference type="OrthoDB" id="10249920at2759"/>
<name>A0A6A6WMD0_9PEZI</name>
<sequence length="227" mass="24803">MSLHSSKIQKIESLTAGEAKWLKLEKITYTDPENKERVWESASRSTRAKGSLIDGVGITAIFQPSSEALPDSAHPLVKQVQASGKPCILLQKQFRPPVAAVCIEVPAGLVDANESAEEAAARELKEETGYTGDIVSEGFGVSPVMWNDPGFCTTNLQMVHVTIDLSRPENQNPKPELEANEFIECFAVPLADLYAECIKLAKEGYAIDARVGTMAEGIEMAKRWNLK</sequence>
<evidence type="ECO:0000256" key="1">
    <source>
        <dbReference type="ARBA" id="ARBA00022801"/>
    </source>
</evidence>
<dbReference type="PANTHER" id="PTHR11839:SF1">
    <property type="entry name" value="ADP-SUGAR PYROPHOSPHATASE"/>
    <property type="match status" value="1"/>
</dbReference>
<dbReference type="Gene3D" id="3.90.79.10">
    <property type="entry name" value="Nucleoside Triphosphate Pyrophosphohydrolase"/>
    <property type="match status" value="1"/>
</dbReference>
<dbReference type="EMBL" id="ML996565">
    <property type="protein sequence ID" value="KAF2763286.1"/>
    <property type="molecule type" value="Genomic_DNA"/>
</dbReference>
<dbReference type="Pfam" id="PF00293">
    <property type="entry name" value="NUDIX"/>
    <property type="match status" value="1"/>
</dbReference>
<evidence type="ECO:0000256" key="2">
    <source>
        <dbReference type="RuleBase" id="RU003476"/>
    </source>
</evidence>
<dbReference type="GO" id="GO:0019693">
    <property type="term" value="P:ribose phosphate metabolic process"/>
    <property type="evidence" value="ECO:0007669"/>
    <property type="project" value="TreeGrafter"/>
</dbReference>
<evidence type="ECO:0000259" key="3">
    <source>
        <dbReference type="PROSITE" id="PS51462"/>
    </source>
</evidence>
<organism evidence="4 5">
    <name type="scientific">Pseudovirgaria hyperparasitica</name>
    <dbReference type="NCBI Taxonomy" id="470096"/>
    <lineage>
        <taxon>Eukaryota</taxon>
        <taxon>Fungi</taxon>
        <taxon>Dikarya</taxon>
        <taxon>Ascomycota</taxon>
        <taxon>Pezizomycotina</taxon>
        <taxon>Dothideomycetes</taxon>
        <taxon>Dothideomycetes incertae sedis</taxon>
        <taxon>Acrospermales</taxon>
        <taxon>Acrospermaceae</taxon>
        <taxon>Pseudovirgaria</taxon>
    </lineage>
</organism>
<keyword evidence="1 2" id="KW-0378">Hydrolase</keyword>